<keyword evidence="5" id="KW-0456">Lyase</keyword>
<dbReference type="InterPro" id="IPR036874">
    <property type="entry name" value="Carbonic_anhydrase_sf"/>
</dbReference>
<keyword evidence="3 7" id="KW-0479">Metal-binding</keyword>
<evidence type="ECO:0000256" key="3">
    <source>
        <dbReference type="ARBA" id="ARBA00022723"/>
    </source>
</evidence>
<feature type="binding site" evidence="7">
    <location>
        <position position="43"/>
    </location>
    <ligand>
        <name>Zn(2+)</name>
        <dbReference type="ChEBI" id="CHEBI:29105"/>
    </ligand>
</feature>
<evidence type="ECO:0000313" key="8">
    <source>
        <dbReference type="EMBL" id="MBA4535956.1"/>
    </source>
</evidence>
<dbReference type="GO" id="GO:0004089">
    <property type="term" value="F:carbonate dehydratase activity"/>
    <property type="evidence" value="ECO:0007669"/>
    <property type="project" value="UniProtKB-EC"/>
</dbReference>
<keyword evidence="4 7" id="KW-0862">Zinc</keyword>
<protein>
    <recommendedName>
        <fullName evidence="2">carbonic anhydrase</fullName>
        <ecNumber evidence="2">4.2.1.1</ecNumber>
    </recommendedName>
</protein>
<feature type="binding site" evidence="7">
    <location>
        <position position="41"/>
    </location>
    <ligand>
        <name>Zn(2+)</name>
        <dbReference type="ChEBI" id="CHEBI:29105"/>
    </ligand>
</feature>
<dbReference type="RefSeq" id="WP_163239619.1">
    <property type="nucleotide sequence ID" value="NZ_CP082780.1"/>
</dbReference>
<evidence type="ECO:0000256" key="2">
    <source>
        <dbReference type="ARBA" id="ARBA00012925"/>
    </source>
</evidence>
<comment type="cofactor">
    <cofactor evidence="7">
        <name>Zn(2+)</name>
        <dbReference type="ChEBI" id="CHEBI:29105"/>
    </cofactor>
    <text evidence="7">Binds 1 zinc ion per subunit.</text>
</comment>
<comment type="catalytic activity">
    <reaction evidence="6">
        <text>hydrogencarbonate + H(+) = CO2 + H2O</text>
        <dbReference type="Rhea" id="RHEA:10748"/>
        <dbReference type="ChEBI" id="CHEBI:15377"/>
        <dbReference type="ChEBI" id="CHEBI:15378"/>
        <dbReference type="ChEBI" id="CHEBI:16526"/>
        <dbReference type="ChEBI" id="CHEBI:17544"/>
        <dbReference type="EC" id="4.2.1.1"/>
    </reaction>
</comment>
<accession>A0A6B3VXQ4</accession>
<name>A0A6B3VXQ4_9BACI</name>
<dbReference type="PANTHER" id="PTHR11002">
    <property type="entry name" value="CARBONIC ANHYDRASE"/>
    <property type="match status" value="1"/>
</dbReference>
<evidence type="ECO:0000256" key="6">
    <source>
        <dbReference type="ARBA" id="ARBA00048348"/>
    </source>
</evidence>
<dbReference type="Pfam" id="PF00484">
    <property type="entry name" value="Pro_CA"/>
    <property type="match status" value="1"/>
</dbReference>
<dbReference type="SUPFAM" id="SSF53056">
    <property type="entry name" value="beta-carbonic anhydrase, cab"/>
    <property type="match status" value="1"/>
</dbReference>
<dbReference type="Gene3D" id="3.40.1050.10">
    <property type="entry name" value="Carbonic anhydrase"/>
    <property type="match status" value="1"/>
</dbReference>
<organism evidence="9 10">
    <name type="scientific">Bacillus aquiflavi</name>
    <dbReference type="NCBI Taxonomy" id="2672567"/>
    <lineage>
        <taxon>Bacteria</taxon>
        <taxon>Bacillati</taxon>
        <taxon>Bacillota</taxon>
        <taxon>Bacilli</taxon>
        <taxon>Bacillales</taxon>
        <taxon>Bacillaceae</taxon>
        <taxon>Bacillus</taxon>
    </lineage>
</organism>
<dbReference type="PANTHER" id="PTHR11002:SF76">
    <property type="entry name" value="CARBONIC ANHYDRASE"/>
    <property type="match status" value="1"/>
</dbReference>
<dbReference type="InterPro" id="IPR001765">
    <property type="entry name" value="Carbonic_anhydrase"/>
</dbReference>
<feature type="binding site" evidence="7">
    <location>
        <position position="97"/>
    </location>
    <ligand>
        <name>Zn(2+)</name>
        <dbReference type="ChEBI" id="CHEBI:29105"/>
    </ligand>
</feature>
<dbReference type="SMART" id="SM00947">
    <property type="entry name" value="Pro_CA"/>
    <property type="match status" value="1"/>
</dbReference>
<dbReference type="EMBL" id="JAAIWN010000003">
    <property type="protein sequence ID" value="NEY80331.1"/>
    <property type="molecule type" value="Genomic_DNA"/>
</dbReference>
<dbReference type="GO" id="GO:0015976">
    <property type="term" value="P:carbon utilization"/>
    <property type="evidence" value="ECO:0007669"/>
    <property type="project" value="InterPro"/>
</dbReference>
<dbReference type="Proteomes" id="UP000472971">
    <property type="component" value="Unassembled WGS sequence"/>
</dbReference>
<proteinExistence type="inferred from homology"/>
<gene>
    <name evidence="9" type="ORF">G4D64_02085</name>
    <name evidence="8" type="ORF">H1Z61_02090</name>
</gene>
<evidence type="ECO:0000313" key="9">
    <source>
        <dbReference type="EMBL" id="NEY80331.1"/>
    </source>
</evidence>
<dbReference type="EMBL" id="JACEIO010000003">
    <property type="protein sequence ID" value="MBA4535956.1"/>
    <property type="molecule type" value="Genomic_DNA"/>
</dbReference>
<dbReference type="AlphaFoldDB" id="A0A6B3VXQ4"/>
<sequence>MNELELKEKNHLFVKQMKDKNPFFFDELKKGQAPDYFVLSCSDSRVSPSIVTQMPLGRMFTHRNIANQVDENDGSFSASLFYALKHLGVKTIIVKGHTDCGGVKAAWSNNNDEELKPWLKNITKSLPEKGSGDYSIDTLTKLNVIKQVERIKKHPIYQQYGEGVDVVGCLFHVENGELECVTSSFEK</sequence>
<reference evidence="9 10" key="1">
    <citation type="submission" date="2020-02" db="EMBL/GenBank/DDBJ databases">
        <title>Bacillus aquiflavi sp. nov., isolated from yellow water of strong flavor Chinese baijiu in Yibin region of China.</title>
        <authorList>
            <person name="Xie J."/>
        </authorList>
    </citation>
    <scope>NUCLEOTIDE SEQUENCE [LARGE SCALE GENOMIC DNA]</scope>
    <source>
        <strain evidence="9 10">3H-10</strain>
    </source>
</reference>
<evidence type="ECO:0000256" key="4">
    <source>
        <dbReference type="ARBA" id="ARBA00022833"/>
    </source>
</evidence>
<evidence type="ECO:0000256" key="5">
    <source>
        <dbReference type="ARBA" id="ARBA00023239"/>
    </source>
</evidence>
<comment type="caution">
    <text evidence="9">The sequence shown here is derived from an EMBL/GenBank/DDBJ whole genome shotgun (WGS) entry which is preliminary data.</text>
</comment>
<comment type="similarity">
    <text evidence="1">Belongs to the beta-class carbonic anhydrase family.</text>
</comment>
<keyword evidence="10" id="KW-1185">Reference proteome</keyword>
<evidence type="ECO:0000313" key="10">
    <source>
        <dbReference type="Proteomes" id="UP000472971"/>
    </source>
</evidence>
<evidence type="ECO:0000256" key="1">
    <source>
        <dbReference type="ARBA" id="ARBA00006217"/>
    </source>
</evidence>
<evidence type="ECO:0000313" key="11">
    <source>
        <dbReference type="Proteomes" id="UP000570010"/>
    </source>
</evidence>
<feature type="binding site" evidence="7">
    <location>
        <position position="100"/>
    </location>
    <ligand>
        <name>Zn(2+)</name>
        <dbReference type="ChEBI" id="CHEBI:29105"/>
    </ligand>
</feature>
<dbReference type="EC" id="4.2.1.1" evidence="2"/>
<dbReference type="GO" id="GO:0008270">
    <property type="term" value="F:zinc ion binding"/>
    <property type="evidence" value="ECO:0007669"/>
    <property type="project" value="InterPro"/>
</dbReference>
<dbReference type="InterPro" id="IPR015892">
    <property type="entry name" value="Carbonic_anhydrase_CS"/>
</dbReference>
<reference evidence="8 11" key="2">
    <citation type="submission" date="2020-07" db="EMBL/GenBank/DDBJ databases">
        <authorList>
            <person name="Feng H."/>
        </authorList>
    </citation>
    <scope>NUCLEOTIDE SEQUENCE [LARGE SCALE GENOMIC DNA]</scope>
    <source>
        <strain evidence="8">S-12</strain>
        <strain evidence="11">s-12</strain>
    </source>
</reference>
<dbReference type="Proteomes" id="UP000570010">
    <property type="component" value="Unassembled WGS sequence"/>
</dbReference>
<evidence type="ECO:0000256" key="7">
    <source>
        <dbReference type="PIRSR" id="PIRSR601765-1"/>
    </source>
</evidence>
<dbReference type="PROSITE" id="PS00704">
    <property type="entry name" value="PROK_CO2_ANHYDRASE_1"/>
    <property type="match status" value="1"/>
</dbReference>